<protein>
    <submittedName>
        <fullName evidence="3">Heavy-metal-associated domain-containing protein</fullName>
    </submittedName>
</protein>
<dbReference type="PROSITE" id="PS01047">
    <property type="entry name" value="HMA_1"/>
    <property type="match status" value="1"/>
</dbReference>
<dbReference type="Pfam" id="PF00403">
    <property type="entry name" value="HMA"/>
    <property type="match status" value="1"/>
</dbReference>
<dbReference type="Gene3D" id="3.30.70.100">
    <property type="match status" value="1"/>
</dbReference>
<feature type="domain" description="HMA" evidence="2">
    <location>
        <begin position="1"/>
        <end position="63"/>
    </location>
</feature>
<evidence type="ECO:0000256" key="1">
    <source>
        <dbReference type="ARBA" id="ARBA00022723"/>
    </source>
</evidence>
<organism evidence="3 4">
    <name type="scientific">Zestomonas insulae</name>
    <dbReference type="NCBI Taxonomy" id="2809017"/>
    <lineage>
        <taxon>Bacteria</taxon>
        <taxon>Pseudomonadati</taxon>
        <taxon>Pseudomonadota</taxon>
        <taxon>Gammaproteobacteria</taxon>
        <taxon>Pseudomonadales</taxon>
        <taxon>Pseudomonadaceae</taxon>
        <taxon>Zestomonas</taxon>
    </lineage>
</organism>
<comment type="caution">
    <text evidence="3">The sequence shown here is derived from an EMBL/GenBank/DDBJ whole genome shotgun (WGS) entry which is preliminary data.</text>
</comment>
<dbReference type="InterPro" id="IPR017969">
    <property type="entry name" value="Heavy-metal-associated_CS"/>
</dbReference>
<dbReference type="SUPFAM" id="SSF55008">
    <property type="entry name" value="HMA, heavy metal-associated domain"/>
    <property type="match status" value="1"/>
</dbReference>
<accession>A0ABS2ILH8</accession>
<evidence type="ECO:0000259" key="2">
    <source>
        <dbReference type="PROSITE" id="PS50846"/>
    </source>
</evidence>
<dbReference type="Proteomes" id="UP000717995">
    <property type="component" value="Unassembled WGS sequence"/>
</dbReference>
<reference evidence="3 4" key="1">
    <citation type="submission" date="2021-02" db="EMBL/GenBank/DDBJ databases">
        <authorList>
            <person name="Lee D.-H."/>
        </authorList>
    </citation>
    <scope>NUCLEOTIDE SEQUENCE [LARGE SCALE GENOMIC DNA]</scope>
    <source>
        <strain evidence="3 4">UL073</strain>
    </source>
</reference>
<dbReference type="EMBL" id="JAFEUP010000006">
    <property type="protein sequence ID" value="MBM7062857.1"/>
    <property type="molecule type" value="Genomic_DNA"/>
</dbReference>
<dbReference type="InterPro" id="IPR006121">
    <property type="entry name" value="HMA_dom"/>
</dbReference>
<dbReference type="PROSITE" id="PS50846">
    <property type="entry name" value="HMA_2"/>
    <property type="match status" value="1"/>
</dbReference>
<evidence type="ECO:0000313" key="4">
    <source>
        <dbReference type="Proteomes" id="UP000717995"/>
    </source>
</evidence>
<gene>
    <name evidence="3" type="ORF">JQX08_19250</name>
</gene>
<keyword evidence="1" id="KW-0479">Metal-binding</keyword>
<evidence type="ECO:0000313" key="3">
    <source>
        <dbReference type="EMBL" id="MBM7062857.1"/>
    </source>
</evidence>
<dbReference type="CDD" id="cd00371">
    <property type="entry name" value="HMA"/>
    <property type="match status" value="1"/>
</dbReference>
<proteinExistence type="predicted"/>
<name>A0ABS2ILH8_9GAMM</name>
<sequence>MCSYKVQGMSCGHCVRAITRALQARDAQAVVEVDLGAGEVRVAGALSEEEVLAAIRAEGYLAETA</sequence>
<keyword evidence="4" id="KW-1185">Reference proteome</keyword>
<dbReference type="RefSeq" id="WP_205350036.1">
    <property type="nucleotide sequence ID" value="NZ_JAFEUP010000006.1"/>
</dbReference>
<dbReference type="InterPro" id="IPR036163">
    <property type="entry name" value="HMA_dom_sf"/>
</dbReference>